<evidence type="ECO:0000313" key="4">
    <source>
        <dbReference type="EMBL" id="PAA84089.1"/>
    </source>
</evidence>
<protein>
    <recommendedName>
        <fullName evidence="3">TIR domain-containing protein</fullName>
    </recommendedName>
</protein>
<reference evidence="4 5" key="1">
    <citation type="submission" date="2017-06" db="EMBL/GenBank/DDBJ databases">
        <title>A platform for efficient transgenesis in Macrostomum lignano, a flatworm model organism for stem cell research.</title>
        <authorList>
            <person name="Berezikov E."/>
        </authorList>
    </citation>
    <scope>NUCLEOTIDE SEQUENCE [LARGE SCALE GENOMIC DNA]</scope>
    <source>
        <strain evidence="4">DV1</strain>
        <tissue evidence="4">Whole organism</tissue>
    </source>
</reference>
<dbReference type="Gene3D" id="3.40.50.10140">
    <property type="entry name" value="Toll/interleukin-1 receptor homology (TIR) domain"/>
    <property type="match status" value="1"/>
</dbReference>
<dbReference type="OrthoDB" id="10062307at2759"/>
<dbReference type="Proteomes" id="UP000215902">
    <property type="component" value="Unassembled WGS sequence"/>
</dbReference>
<dbReference type="Gene3D" id="3.40.50.450">
    <property type="match status" value="1"/>
</dbReference>
<dbReference type="InterPro" id="IPR035897">
    <property type="entry name" value="Toll_tir_struct_dom_sf"/>
</dbReference>
<feature type="region of interest" description="Disordered" evidence="2">
    <location>
        <begin position="821"/>
        <end position="851"/>
    </location>
</feature>
<dbReference type="GO" id="GO:0010468">
    <property type="term" value="P:regulation of gene expression"/>
    <property type="evidence" value="ECO:0007669"/>
    <property type="project" value="TreeGrafter"/>
</dbReference>
<feature type="coiled-coil region" evidence="1">
    <location>
        <begin position="464"/>
        <end position="491"/>
    </location>
</feature>
<dbReference type="EMBL" id="NIVC01000390">
    <property type="protein sequence ID" value="PAA84089.1"/>
    <property type="molecule type" value="Genomic_DNA"/>
</dbReference>
<dbReference type="STRING" id="282301.A0A267GFP0"/>
<evidence type="ECO:0000259" key="3">
    <source>
        <dbReference type="Pfam" id="PF13676"/>
    </source>
</evidence>
<dbReference type="SUPFAM" id="SSF52200">
    <property type="entry name" value="Toll/Interleukin receptor TIR domain"/>
    <property type="match status" value="1"/>
</dbReference>
<gene>
    <name evidence="4" type="ORF">BOX15_Mlig017568g1</name>
</gene>
<feature type="compositionally biased region" description="Basic and acidic residues" evidence="2">
    <location>
        <begin position="421"/>
        <end position="440"/>
    </location>
</feature>
<dbReference type="InterPro" id="IPR000157">
    <property type="entry name" value="TIR_dom"/>
</dbReference>
<feature type="compositionally biased region" description="Basic and acidic residues" evidence="2">
    <location>
        <begin position="821"/>
        <end position="831"/>
    </location>
</feature>
<feature type="domain" description="TIR" evidence="3">
    <location>
        <begin position="292"/>
        <end position="399"/>
    </location>
</feature>
<organism evidence="4 5">
    <name type="scientific">Macrostomum lignano</name>
    <dbReference type="NCBI Taxonomy" id="282301"/>
    <lineage>
        <taxon>Eukaryota</taxon>
        <taxon>Metazoa</taxon>
        <taxon>Spiralia</taxon>
        <taxon>Lophotrochozoa</taxon>
        <taxon>Platyhelminthes</taxon>
        <taxon>Rhabditophora</taxon>
        <taxon>Macrostomorpha</taxon>
        <taxon>Macrostomida</taxon>
        <taxon>Macrostomidae</taxon>
        <taxon>Macrostomum</taxon>
    </lineage>
</organism>
<dbReference type="AlphaFoldDB" id="A0A267GFP0"/>
<dbReference type="GO" id="GO:0005634">
    <property type="term" value="C:nucleus"/>
    <property type="evidence" value="ECO:0007669"/>
    <property type="project" value="TreeGrafter"/>
</dbReference>
<dbReference type="PANTHER" id="PTHR14312">
    <property type="entry name" value="CREB/ATF BZIP TRANSCRIPTION FACTOR"/>
    <property type="match status" value="1"/>
</dbReference>
<feature type="region of interest" description="Disordered" evidence="2">
    <location>
        <begin position="421"/>
        <end position="452"/>
    </location>
</feature>
<feature type="compositionally biased region" description="Low complexity" evidence="2">
    <location>
        <begin position="832"/>
        <end position="845"/>
    </location>
</feature>
<sequence>MMRGGHSALSGTPISLKYFSGDGPCVLQSELLLVQPVPIKTLAQLRNVLLAKAKHFRPEHRFRSLSGELVPIDMESCLAFNCVLRSTNSVFVIGDGENIACDSLEVGIVLTSPINGDELPVGFVDISPRESLEQLRKRAAVFLPLLAGCEFLFLNRRGWPVSELYEARLRVHEVLDHRRSVSVAPLSRMQADVRLLAGASAAAHAIPACPATAAAASPSLAPVLLPSARQPPQTPLPPAAPYRPHSSLAVASSSNLAGTAAGGKRHLEQLLGDADLLQGRHSGRSAAKDMLISYVRAEAAHVAVVLKEKLTALGCSVFLDVDEIALGSDWQDALNDAVAATEVFIPLVTPRYGATQWTNREVKLADVLGKEILPINFISDWPPRCLAIQFATTQFVPWSGAYDIESANINDEAGRVAEEIRRQFDANKRRPPESKSDERGSAMGPPSFKRKPTCLSIMSRKSIKFRQSKEIDQFNEQQQNLQQQQQQQRKQSLHQLHQQQTLRTVQSSLDEDEAVYRALMSNRQVVVSYHADDFAKADQLHSALVNRNFKVSVFAISCSVRCSADVGGGSQEAAAAGTSDAAVAAAPAAASGAGGGDSAGSQGSSIGMRRIGSRETLILGDELDTCSHSSVEQAGDESRESLLDFQTKADSAGAAVFIVSDSFLSSRSSRNHIFYCEQRKHMIPVLCGNVQLPTWLTMLLEGSNSVSSEQPGWPEKVAGHLETIFDPNTMAYMHKSKALDFRIDKLAQMVKSHLPANKWFIYVCRSKRLANRCTDSVCKALGEALAQLDWVGLVTGGGPGADQIVSRQFSYSRRQNNQPEDTWHLLHDSGGDKSSSTSAAAAPKSPNTPPQFGKSLVCGDSAAERLQIAAHLCSLCLLIEGGTKSVEEADQFMWHDKVVLPLKCLGGAAASYYGESERRFEVPPGVSQKLWSKLAVPLDCGNYTAEHLVANVLKIIHSLRGYEKRAAAQQRPGFLCRLRGTT</sequence>
<name>A0A267GFP0_9PLAT</name>
<dbReference type="Pfam" id="PF13676">
    <property type="entry name" value="TIR_2"/>
    <property type="match status" value="1"/>
</dbReference>
<dbReference type="PANTHER" id="PTHR14312:SF1">
    <property type="entry name" value="BASIC-LEUCINE ZIPPER TRANSCRIPTION FACTOR A"/>
    <property type="match status" value="1"/>
</dbReference>
<keyword evidence="5" id="KW-1185">Reference proteome</keyword>
<evidence type="ECO:0000256" key="2">
    <source>
        <dbReference type="SAM" id="MobiDB-lite"/>
    </source>
</evidence>
<dbReference type="GO" id="GO:0043565">
    <property type="term" value="F:sequence-specific DNA binding"/>
    <property type="evidence" value="ECO:0007669"/>
    <property type="project" value="TreeGrafter"/>
</dbReference>
<evidence type="ECO:0000256" key="1">
    <source>
        <dbReference type="SAM" id="Coils"/>
    </source>
</evidence>
<comment type="caution">
    <text evidence="4">The sequence shown here is derived from an EMBL/GenBank/DDBJ whole genome shotgun (WGS) entry which is preliminary data.</text>
</comment>
<proteinExistence type="predicted"/>
<dbReference type="GO" id="GO:0007165">
    <property type="term" value="P:signal transduction"/>
    <property type="evidence" value="ECO:0007669"/>
    <property type="project" value="InterPro"/>
</dbReference>
<keyword evidence="1" id="KW-0175">Coiled coil</keyword>
<accession>A0A267GFP0</accession>
<evidence type="ECO:0000313" key="5">
    <source>
        <dbReference type="Proteomes" id="UP000215902"/>
    </source>
</evidence>